<comment type="caution">
    <text evidence="1">The sequence shown here is derived from an EMBL/GenBank/DDBJ whole genome shotgun (WGS) entry which is preliminary data.</text>
</comment>
<protein>
    <submittedName>
        <fullName evidence="1">Uncharacterized protein</fullName>
    </submittedName>
</protein>
<dbReference type="AlphaFoldDB" id="A0A3R6ZN91"/>
<accession>A0A3R6ZN91</accession>
<name>A0A3R6ZN91_APHAT</name>
<evidence type="ECO:0000313" key="1">
    <source>
        <dbReference type="EMBL" id="RHY70837.1"/>
    </source>
</evidence>
<sequence length="152" mass="16113">MYNPRFNVSLLKLASQSVVDDANQFQLTFLSTPGVPGDGDSVGCLVVEGMLEGVCLGLQACEGLRLEVVEGMGLEVVEGLGLEEVEALGLEEVEGLGLEEVEGLGLEVVEGLGAFEGDGDGLLPPVPHHLYASWESHWALLHPRKHPLLSGK</sequence>
<gene>
    <name evidence="1" type="ORF">DYB34_013842</name>
</gene>
<organism evidence="1 2">
    <name type="scientific">Aphanomyces astaci</name>
    <name type="common">Crayfish plague agent</name>
    <dbReference type="NCBI Taxonomy" id="112090"/>
    <lineage>
        <taxon>Eukaryota</taxon>
        <taxon>Sar</taxon>
        <taxon>Stramenopiles</taxon>
        <taxon>Oomycota</taxon>
        <taxon>Saprolegniomycetes</taxon>
        <taxon>Saprolegniales</taxon>
        <taxon>Verrucalvaceae</taxon>
        <taxon>Aphanomyces</taxon>
    </lineage>
</organism>
<reference evidence="1 2" key="1">
    <citation type="submission" date="2018-08" db="EMBL/GenBank/DDBJ databases">
        <title>Aphanomyces genome sequencing and annotation.</title>
        <authorList>
            <person name="Minardi D."/>
            <person name="Oidtmann B."/>
            <person name="Van Der Giezen M."/>
            <person name="Studholme D.J."/>
        </authorList>
    </citation>
    <scope>NUCLEOTIDE SEQUENCE [LARGE SCALE GENOMIC DNA]</scope>
    <source>
        <strain evidence="1 2">Si</strain>
    </source>
</reference>
<proteinExistence type="predicted"/>
<dbReference type="EMBL" id="QUTB01002886">
    <property type="protein sequence ID" value="RHY70837.1"/>
    <property type="molecule type" value="Genomic_DNA"/>
</dbReference>
<evidence type="ECO:0000313" key="2">
    <source>
        <dbReference type="Proteomes" id="UP000283543"/>
    </source>
</evidence>
<dbReference type="Proteomes" id="UP000283543">
    <property type="component" value="Unassembled WGS sequence"/>
</dbReference>